<feature type="domain" description="Flagellar hook-associated protein 1 D2-like" evidence="9">
    <location>
        <begin position="337"/>
        <end position="414"/>
    </location>
</feature>
<evidence type="ECO:0000256" key="3">
    <source>
        <dbReference type="ARBA" id="ARBA00009677"/>
    </source>
</evidence>
<keyword evidence="11" id="KW-0969">Cilium</keyword>
<evidence type="ECO:0000256" key="2">
    <source>
        <dbReference type="ARBA" id="ARBA00004613"/>
    </source>
</evidence>
<feature type="domain" description="Flagellar hook-associated protein FlgK helical" evidence="10">
    <location>
        <begin position="93"/>
        <end position="322"/>
    </location>
</feature>
<evidence type="ECO:0000256" key="4">
    <source>
        <dbReference type="ARBA" id="ARBA00016244"/>
    </source>
</evidence>
<keyword evidence="6" id="KW-0975">Bacterial flagellum</keyword>
<evidence type="ECO:0000259" key="7">
    <source>
        <dbReference type="Pfam" id="PF00460"/>
    </source>
</evidence>
<dbReference type="NCBIfam" id="TIGR02492">
    <property type="entry name" value="flgK_ends"/>
    <property type="match status" value="1"/>
</dbReference>
<evidence type="ECO:0000256" key="5">
    <source>
        <dbReference type="ARBA" id="ARBA00022525"/>
    </source>
</evidence>
<keyword evidence="12" id="KW-1185">Reference proteome</keyword>
<dbReference type="AlphaFoldDB" id="A0A318SJS1"/>
<dbReference type="PANTHER" id="PTHR30033">
    <property type="entry name" value="FLAGELLAR HOOK-ASSOCIATED PROTEIN 1"/>
    <property type="match status" value="1"/>
</dbReference>
<dbReference type="Pfam" id="PF00460">
    <property type="entry name" value="Flg_bb_rod"/>
    <property type="match status" value="1"/>
</dbReference>
<evidence type="ECO:0000259" key="8">
    <source>
        <dbReference type="Pfam" id="PF06429"/>
    </source>
</evidence>
<comment type="subcellular location">
    <subcellularLocation>
        <location evidence="1">Bacterial flagellum</location>
    </subcellularLocation>
    <subcellularLocation>
        <location evidence="2">Secreted</location>
    </subcellularLocation>
</comment>
<keyword evidence="11" id="KW-0282">Flagellum</keyword>
<dbReference type="SUPFAM" id="SSF64518">
    <property type="entry name" value="Phase 1 flagellin"/>
    <property type="match status" value="2"/>
</dbReference>
<evidence type="ECO:0000313" key="12">
    <source>
        <dbReference type="Proteomes" id="UP000247540"/>
    </source>
</evidence>
<dbReference type="Pfam" id="PF06429">
    <property type="entry name" value="Flg_bbr_C"/>
    <property type="match status" value="1"/>
</dbReference>
<protein>
    <recommendedName>
        <fullName evidence="4">Flagellar hook-associated protein 1</fullName>
    </recommendedName>
</protein>
<dbReference type="EMBL" id="QJTC01000021">
    <property type="protein sequence ID" value="PYE75013.1"/>
    <property type="molecule type" value="Genomic_DNA"/>
</dbReference>
<accession>A0A318SJS1</accession>
<dbReference type="GO" id="GO:0044780">
    <property type="term" value="P:bacterial-type flagellum assembly"/>
    <property type="evidence" value="ECO:0007669"/>
    <property type="project" value="InterPro"/>
</dbReference>
<dbReference type="InterPro" id="IPR010930">
    <property type="entry name" value="Flg_bb/hook_C_dom"/>
</dbReference>
<dbReference type="InterPro" id="IPR049119">
    <property type="entry name" value="FlgK_D2-like"/>
</dbReference>
<evidence type="ECO:0000256" key="1">
    <source>
        <dbReference type="ARBA" id="ARBA00004365"/>
    </source>
</evidence>
<keyword evidence="5" id="KW-0964">Secreted</keyword>
<evidence type="ECO:0000313" key="11">
    <source>
        <dbReference type="EMBL" id="PYE75013.1"/>
    </source>
</evidence>
<dbReference type="GO" id="GO:0005198">
    <property type="term" value="F:structural molecule activity"/>
    <property type="evidence" value="ECO:0007669"/>
    <property type="project" value="InterPro"/>
</dbReference>
<keyword evidence="11" id="KW-0966">Cell projection</keyword>
<organism evidence="11 12">
    <name type="scientific">Xylophilus ampelinus</name>
    <dbReference type="NCBI Taxonomy" id="54067"/>
    <lineage>
        <taxon>Bacteria</taxon>
        <taxon>Pseudomonadati</taxon>
        <taxon>Pseudomonadota</taxon>
        <taxon>Betaproteobacteria</taxon>
        <taxon>Burkholderiales</taxon>
        <taxon>Xylophilus</taxon>
    </lineage>
</organism>
<dbReference type="OrthoDB" id="9802553at2"/>
<dbReference type="RefSeq" id="WP_110466414.1">
    <property type="nucleotide sequence ID" value="NZ_JAMOFZ010000020.1"/>
</dbReference>
<dbReference type="Proteomes" id="UP000247540">
    <property type="component" value="Unassembled WGS sequence"/>
</dbReference>
<dbReference type="GO" id="GO:0009424">
    <property type="term" value="C:bacterial-type flagellum hook"/>
    <property type="evidence" value="ECO:0007669"/>
    <property type="project" value="InterPro"/>
</dbReference>
<feature type="domain" description="Flagellar basal-body/hook protein C-terminal" evidence="8">
    <location>
        <begin position="601"/>
        <end position="639"/>
    </location>
</feature>
<dbReference type="GO" id="GO:0005576">
    <property type="term" value="C:extracellular region"/>
    <property type="evidence" value="ECO:0007669"/>
    <property type="project" value="UniProtKB-SubCell"/>
</dbReference>
<dbReference type="PANTHER" id="PTHR30033:SF1">
    <property type="entry name" value="FLAGELLAR HOOK-ASSOCIATED PROTEIN 1"/>
    <property type="match status" value="1"/>
</dbReference>
<dbReference type="PRINTS" id="PR01005">
    <property type="entry name" value="FLGHOOKAP1"/>
</dbReference>
<feature type="domain" description="Flagellar basal body rod protein N-terminal" evidence="7">
    <location>
        <begin position="5"/>
        <end position="34"/>
    </location>
</feature>
<comment type="caution">
    <text evidence="11">The sequence shown here is derived from an EMBL/GenBank/DDBJ whole genome shotgun (WGS) entry which is preliminary data.</text>
</comment>
<gene>
    <name evidence="11" type="ORF">DFQ15_12134</name>
</gene>
<dbReference type="InterPro" id="IPR001444">
    <property type="entry name" value="Flag_bb_rod_N"/>
</dbReference>
<evidence type="ECO:0000259" key="10">
    <source>
        <dbReference type="Pfam" id="PF22638"/>
    </source>
</evidence>
<evidence type="ECO:0000256" key="6">
    <source>
        <dbReference type="ARBA" id="ARBA00023143"/>
    </source>
</evidence>
<proteinExistence type="inferred from homology"/>
<dbReference type="InterPro" id="IPR002371">
    <property type="entry name" value="FlgK"/>
</dbReference>
<dbReference type="Pfam" id="PF22638">
    <property type="entry name" value="FlgK_D1"/>
    <property type="match status" value="1"/>
</dbReference>
<reference evidence="11 12" key="1">
    <citation type="submission" date="2018-06" db="EMBL/GenBank/DDBJ databases">
        <title>Genomic Encyclopedia of Type Strains, Phase III (KMG-III): the genomes of soil and plant-associated and newly described type strains.</title>
        <authorList>
            <person name="Whitman W."/>
        </authorList>
    </citation>
    <scope>NUCLEOTIDE SEQUENCE [LARGE SCALE GENOMIC DNA]</scope>
    <source>
        <strain evidence="11 12">CECT 7646</strain>
    </source>
</reference>
<evidence type="ECO:0000259" key="9">
    <source>
        <dbReference type="Pfam" id="PF21158"/>
    </source>
</evidence>
<dbReference type="InterPro" id="IPR053927">
    <property type="entry name" value="FlgK_helical"/>
</dbReference>
<name>A0A318SJS1_9BURK</name>
<dbReference type="Pfam" id="PF21158">
    <property type="entry name" value="flgK_1st_1"/>
    <property type="match status" value="1"/>
</dbReference>
<comment type="similarity">
    <text evidence="3">Belongs to the flagella basal body rod proteins family.</text>
</comment>
<sequence length="643" mass="65338">MSGLLNVGTRALLANQAALSTTGHNIANVNTLGYSRQTVVMGQVQGQNTGSGYIGKGVQIVTVDRQHSDFLIKQSTAANSVAAGDTARATKLYQMEDVFPGGASGLGAAITDLMGAFGDAAITPTDLTARSVALARTDELATRFNNASARLDDLASSTKQELTSAVTAVNRLTAQIADVNEQIARATSSGHAPNDLLDQRDQFINDLNGYVQTSQLAAEDGTVNVFLGSQPLVLGVAVTPLTLNTDDPTGAKLTIVRDNATTVLDENAIGGGSIAGLLKFNNSDLADARNQLGRMAATVSSLVNAQHSVGVDLNGKQGTALFTTPQLDNVYDSTGVKSTAVGVTLTDTTALKATDYELHFDAAGTGGTLIRTSDGSKEAFTVTGGTLTFAGGTAATLDGLRFAVGTPAPAGNTTLTAKPFEVAAAKIKSTVSDPRALAVASPIQPTLGATNTGTLTVASIAATPALATPTSNLTLTFAKAVAPATQDTYSYTDAGGATVTANYVPGRAIVVEGRSITLKGTPAAGDTVTIGAATAAYRGTSAGNASALAGIADVAAFDGATVSDGYSHIIAGVGLRVQNAQYASQVSSSIAKSLTADKTAISGVNLDEEAGNLLMYQQAYQASAKLIQVSQSIFDSLIQTMGR</sequence>